<evidence type="ECO:0000256" key="3">
    <source>
        <dbReference type="ARBA" id="ARBA00022692"/>
    </source>
</evidence>
<dbReference type="CDD" id="cd17324">
    <property type="entry name" value="MFS_NepI_like"/>
    <property type="match status" value="1"/>
</dbReference>
<sequence length="397" mass="42261">MSTQSSNTPHDKEHALWSGVFAMTLCVFVLIASEFMPVSLLTPIARDLHVTQGMAGQGIAISGALAVLVSLTISGLAGSVNRKYLLLVMTVLMAISGMVVALAHSYLVYMFGRALLGIAIGGFWSMSAATAIRLVPRHQVARALAIFNGGNALATVVAAPLGSYLGATIGWRGAFLCLVPVAIAAFIWQWFSLPNMRSNNGHQSRSVIFQLFRRPVVSTGMLACGLFFMGQFALFTYVRPFLEAVTGVNTSDLSLILLTIGVAGFIGTLIITTFLNARFYQTLITLPFLMAAIAGMLMLTGHNVWIVAPLLGFWGMLATAAPTGWWTWIARTLPENAEAGGGLMVAVIQLSIALGSTAGGIVFDHLGWQSSFGLSGILLLSAVVLTIFTSRQSSNKR</sequence>
<dbReference type="GO" id="GO:0005886">
    <property type="term" value="C:plasma membrane"/>
    <property type="evidence" value="ECO:0007669"/>
    <property type="project" value="UniProtKB-SubCell"/>
</dbReference>
<feature type="domain" description="Major facilitator superfamily (MFS) profile" evidence="7">
    <location>
        <begin position="19"/>
        <end position="394"/>
    </location>
</feature>
<keyword evidence="4 6" id="KW-1133">Transmembrane helix</keyword>
<dbReference type="InterPro" id="IPR036259">
    <property type="entry name" value="MFS_trans_sf"/>
</dbReference>
<dbReference type="RefSeq" id="WP_267143676.1">
    <property type="nucleotide sequence ID" value="NZ_JAODIL010000078.1"/>
</dbReference>
<feature type="transmembrane region" description="Helical" evidence="6">
    <location>
        <begin position="15"/>
        <end position="35"/>
    </location>
</feature>
<dbReference type="InterPro" id="IPR011701">
    <property type="entry name" value="MFS"/>
</dbReference>
<evidence type="ECO:0000256" key="1">
    <source>
        <dbReference type="ARBA" id="ARBA00004651"/>
    </source>
</evidence>
<feature type="transmembrane region" description="Helical" evidence="6">
    <location>
        <begin position="84"/>
        <end position="108"/>
    </location>
</feature>
<dbReference type="Proteomes" id="UP001064262">
    <property type="component" value="Unassembled WGS sequence"/>
</dbReference>
<gene>
    <name evidence="8" type="ORF">N5923_15740</name>
</gene>
<dbReference type="Pfam" id="PF07690">
    <property type="entry name" value="MFS_1"/>
    <property type="match status" value="1"/>
</dbReference>
<dbReference type="PROSITE" id="PS50850">
    <property type="entry name" value="MFS"/>
    <property type="match status" value="1"/>
</dbReference>
<evidence type="ECO:0000313" key="9">
    <source>
        <dbReference type="Proteomes" id="UP001064262"/>
    </source>
</evidence>
<dbReference type="PANTHER" id="PTHR43124">
    <property type="entry name" value="PURINE EFFLUX PUMP PBUE"/>
    <property type="match status" value="1"/>
</dbReference>
<keyword evidence="9" id="KW-1185">Reference proteome</keyword>
<keyword evidence="2" id="KW-1003">Cell membrane</keyword>
<feature type="transmembrane region" description="Helical" evidence="6">
    <location>
        <begin position="305"/>
        <end position="329"/>
    </location>
</feature>
<feature type="transmembrane region" description="Helical" evidence="6">
    <location>
        <begin position="255"/>
        <end position="275"/>
    </location>
</feature>
<dbReference type="SUPFAM" id="SSF103473">
    <property type="entry name" value="MFS general substrate transporter"/>
    <property type="match status" value="1"/>
</dbReference>
<evidence type="ECO:0000256" key="4">
    <source>
        <dbReference type="ARBA" id="ARBA00022989"/>
    </source>
</evidence>
<accession>A0A9J6PY61</accession>
<name>A0A9J6PY61_9GAMM</name>
<feature type="transmembrane region" description="Helical" evidence="6">
    <location>
        <begin position="171"/>
        <end position="191"/>
    </location>
</feature>
<feature type="transmembrane region" description="Helical" evidence="6">
    <location>
        <begin position="144"/>
        <end position="165"/>
    </location>
</feature>
<feature type="transmembrane region" description="Helical" evidence="6">
    <location>
        <begin position="341"/>
        <end position="362"/>
    </location>
</feature>
<comment type="subcellular location">
    <subcellularLocation>
        <location evidence="1">Cell membrane</location>
        <topology evidence="1">Multi-pass membrane protein</topology>
    </subcellularLocation>
</comment>
<dbReference type="EMBL" id="JAODIM010000042">
    <property type="protein sequence ID" value="MCU5778943.1"/>
    <property type="molecule type" value="Genomic_DNA"/>
</dbReference>
<feature type="transmembrane region" description="Helical" evidence="6">
    <location>
        <begin position="368"/>
        <end position="388"/>
    </location>
</feature>
<reference evidence="8" key="1">
    <citation type="submission" date="2022-09" db="EMBL/GenBank/DDBJ databases">
        <title>Winslowiella arboricola sp. nov., isolated from bleeding cankers on broadleaf hosts.</title>
        <authorList>
            <person name="Brady C."/>
            <person name="Kaur S."/>
            <person name="Crampton B."/>
            <person name="Maddock D."/>
            <person name="Arnold D."/>
            <person name="Denman S."/>
        </authorList>
    </citation>
    <scope>NUCLEOTIDE SEQUENCE</scope>
    <source>
        <strain evidence="8">BAC 15a-03b</strain>
    </source>
</reference>
<evidence type="ECO:0000256" key="2">
    <source>
        <dbReference type="ARBA" id="ARBA00022475"/>
    </source>
</evidence>
<dbReference type="AlphaFoldDB" id="A0A9J6PY61"/>
<keyword evidence="3 6" id="KW-0812">Transmembrane</keyword>
<proteinExistence type="predicted"/>
<dbReference type="PANTHER" id="PTHR43124:SF5">
    <property type="entry name" value="PURINE RIBONUCLEOSIDE EFFLUX PUMP NEPI"/>
    <property type="match status" value="1"/>
</dbReference>
<feature type="transmembrane region" description="Helical" evidence="6">
    <location>
        <begin position="211"/>
        <end position="235"/>
    </location>
</feature>
<feature type="transmembrane region" description="Helical" evidence="6">
    <location>
        <begin position="114"/>
        <end position="132"/>
    </location>
</feature>
<dbReference type="Gene3D" id="1.20.1250.20">
    <property type="entry name" value="MFS general substrate transporter like domains"/>
    <property type="match status" value="1"/>
</dbReference>
<dbReference type="InterPro" id="IPR020846">
    <property type="entry name" value="MFS_dom"/>
</dbReference>
<feature type="transmembrane region" description="Helical" evidence="6">
    <location>
        <begin position="282"/>
        <end position="299"/>
    </location>
</feature>
<dbReference type="GO" id="GO:0022857">
    <property type="term" value="F:transmembrane transporter activity"/>
    <property type="evidence" value="ECO:0007669"/>
    <property type="project" value="InterPro"/>
</dbReference>
<organism evidence="8 9">
    <name type="scientific">Winslowiella arboricola</name>
    <dbReference type="NCBI Taxonomy" id="2978220"/>
    <lineage>
        <taxon>Bacteria</taxon>
        <taxon>Pseudomonadati</taxon>
        <taxon>Pseudomonadota</taxon>
        <taxon>Gammaproteobacteria</taxon>
        <taxon>Enterobacterales</taxon>
        <taxon>Erwiniaceae</taxon>
        <taxon>Winslowiella</taxon>
    </lineage>
</organism>
<keyword evidence="5 6" id="KW-0472">Membrane</keyword>
<comment type="caution">
    <text evidence="8">The sequence shown here is derived from an EMBL/GenBank/DDBJ whole genome shotgun (WGS) entry which is preliminary data.</text>
</comment>
<dbReference type="InterPro" id="IPR050189">
    <property type="entry name" value="MFS_Efflux_Transporters"/>
</dbReference>
<evidence type="ECO:0000256" key="6">
    <source>
        <dbReference type="SAM" id="Phobius"/>
    </source>
</evidence>
<protein>
    <submittedName>
        <fullName evidence="8">MFS transporter</fullName>
    </submittedName>
</protein>
<evidence type="ECO:0000313" key="8">
    <source>
        <dbReference type="EMBL" id="MCU5778943.1"/>
    </source>
</evidence>
<evidence type="ECO:0000256" key="5">
    <source>
        <dbReference type="ARBA" id="ARBA00023136"/>
    </source>
</evidence>
<feature type="transmembrane region" description="Helical" evidence="6">
    <location>
        <begin position="55"/>
        <end position="77"/>
    </location>
</feature>
<evidence type="ECO:0000259" key="7">
    <source>
        <dbReference type="PROSITE" id="PS50850"/>
    </source>
</evidence>